<evidence type="ECO:0000256" key="1">
    <source>
        <dbReference type="SAM" id="SignalP"/>
    </source>
</evidence>
<dbReference type="KEGG" id="run:DR864_05495"/>
<sequence length="253" mass="27889">MKKVLYPTVVAAIWSLVLACSSDKSADISPNSQSGIGGSMARFAIVGNALYCVLPDKLQVYDISAPDNPVAKNYVMLNVGLETIFPYRDNLFIGASDGMYIFDNRQPNSPSLLSRYTHVQSCDPVVVQEKYAYVTLRAGVNCRQFTSLSSLDVVDVSDLKNPRLVHTQPMESPYGLGVDGTQLFVCEGNNGLKVFDISKPEQPVLKETLKDVKSFDVIPLTKTLLVTGEGGFYQYRYQKGEKLELLSKISIEP</sequence>
<dbReference type="OrthoDB" id="1521841at2"/>
<dbReference type="Proteomes" id="UP000251993">
    <property type="component" value="Chromosome"/>
</dbReference>
<dbReference type="InterPro" id="IPR013211">
    <property type="entry name" value="LVIVD"/>
</dbReference>
<evidence type="ECO:0000313" key="3">
    <source>
        <dbReference type="Proteomes" id="UP000251993"/>
    </source>
</evidence>
<dbReference type="SUPFAM" id="SSF75011">
    <property type="entry name" value="3-carboxy-cis,cis-mucoante lactonizing enzyme"/>
    <property type="match status" value="1"/>
</dbReference>
<gene>
    <name evidence="2" type="ORF">DR864_05495</name>
</gene>
<keyword evidence="3" id="KW-1185">Reference proteome</keyword>
<protein>
    <recommendedName>
        <fullName evidence="4">LVIVD repeat-containing protein</fullName>
    </recommendedName>
</protein>
<feature type="signal peptide" evidence="1">
    <location>
        <begin position="1"/>
        <end position="26"/>
    </location>
</feature>
<dbReference type="PROSITE" id="PS51257">
    <property type="entry name" value="PROKAR_LIPOPROTEIN"/>
    <property type="match status" value="1"/>
</dbReference>
<dbReference type="AlphaFoldDB" id="A0A344TS00"/>
<organism evidence="2 3">
    <name type="scientific">Runella rosea</name>
    <dbReference type="NCBI Taxonomy" id="2259595"/>
    <lineage>
        <taxon>Bacteria</taxon>
        <taxon>Pseudomonadati</taxon>
        <taxon>Bacteroidota</taxon>
        <taxon>Cytophagia</taxon>
        <taxon>Cytophagales</taxon>
        <taxon>Spirosomataceae</taxon>
        <taxon>Runella</taxon>
    </lineage>
</organism>
<reference evidence="2 3" key="1">
    <citation type="submission" date="2018-07" db="EMBL/GenBank/DDBJ databases">
        <title>Genome sequencing of Runella.</title>
        <authorList>
            <person name="Baek M.-G."/>
            <person name="Yi H."/>
        </authorList>
    </citation>
    <scope>NUCLEOTIDE SEQUENCE [LARGE SCALE GENOMIC DNA]</scope>
    <source>
        <strain evidence="2 3">HYN0085</strain>
    </source>
</reference>
<evidence type="ECO:0008006" key="4">
    <source>
        <dbReference type="Google" id="ProtNLM"/>
    </source>
</evidence>
<dbReference type="RefSeq" id="WP_114070164.1">
    <property type="nucleotide sequence ID" value="NZ_CP030850.1"/>
</dbReference>
<dbReference type="EMBL" id="CP030850">
    <property type="protein sequence ID" value="AXE21421.1"/>
    <property type="molecule type" value="Genomic_DNA"/>
</dbReference>
<keyword evidence="1" id="KW-0732">Signal</keyword>
<proteinExistence type="predicted"/>
<dbReference type="Pfam" id="PF08309">
    <property type="entry name" value="LVIVD"/>
    <property type="match status" value="2"/>
</dbReference>
<feature type="chain" id="PRO_5016584291" description="LVIVD repeat-containing protein" evidence="1">
    <location>
        <begin position="27"/>
        <end position="253"/>
    </location>
</feature>
<evidence type="ECO:0000313" key="2">
    <source>
        <dbReference type="EMBL" id="AXE21421.1"/>
    </source>
</evidence>
<name>A0A344TS00_9BACT</name>
<accession>A0A344TS00</accession>